<dbReference type="GO" id="GO:0016020">
    <property type="term" value="C:membrane"/>
    <property type="evidence" value="ECO:0000318"/>
    <property type="project" value="GO_Central"/>
</dbReference>
<feature type="transmembrane region" description="Helical" evidence="7">
    <location>
        <begin position="391"/>
        <end position="411"/>
    </location>
</feature>
<dbReference type="AlphaFoldDB" id="D8SSP5"/>
<evidence type="ECO:0000256" key="7">
    <source>
        <dbReference type="SAM" id="Phobius"/>
    </source>
</evidence>
<evidence type="ECO:0000256" key="2">
    <source>
        <dbReference type="ARBA" id="ARBA00022448"/>
    </source>
</evidence>
<dbReference type="Pfam" id="PF01490">
    <property type="entry name" value="Aa_trans"/>
    <property type="match status" value="1"/>
</dbReference>
<proteinExistence type="predicted"/>
<evidence type="ECO:0000256" key="3">
    <source>
        <dbReference type="ARBA" id="ARBA00022692"/>
    </source>
</evidence>
<dbReference type="Proteomes" id="UP000001514">
    <property type="component" value="Unassembled WGS sequence"/>
</dbReference>
<keyword evidence="3 7" id="KW-0812">Transmembrane</keyword>
<dbReference type="InterPro" id="IPR013057">
    <property type="entry name" value="AA_transpt_TM"/>
</dbReference>
<feature type="transmembrane region" description="Helical" evidence="7">
    <location>
        <begin position="117"/>
        <end position="139"/>
    </location>
</feature>
<sequence>MGSRHPWHDFLLRVLWHGGSTFDAWLNISSVKMASRLLTMPQSTAQMGLPSAIAYQLFQGGMGAWVQHVIGILFLKYRLHHQSGASDRTRFTTTTQVESLHEVIGGHLGPRWRAVSFVLNIVCVFYVCSLQLVACSNIVYNLNRTLDKRTWTSVFTAVFSLTIFIPNAHNYRIWSFLGVITTTYVAAYLVVAGVKYTTPHSYEEYFTGLSGLTILGHVVVPVEIMDAMWKPQEFSMANAYSVIYILLVTMIPSISMNRRFGDILLKHPNALSLLPSSKFRDTAIILLLVHLFINFGMYSLAVYAMWEKLLRVHDSPSYGKKILSRVPVFLAFWLTALAFPFFGIISKILDATFIIWNFYVIPCAAYNLVFWSRTVQQQSKSLSTFGWVTDFSLNLGVILWVVIVECGLALWGDMVSLLSLKDDLRLFAKCYNC</sequence>
<organism evidence="10">
    <name type="scientific">Selaginella moellendorffii</name>
    <name type="common">Spikemoss</name>
    <dbReference type="NCBI Taxonomy" id="88036"/>
    <lineage>
        <taxon>Eukaryota</taxon>
        <taxon>Viridiplantae</taxon>
        <taxon>Streptophyta</taxon>
        <taxon>Embryophyta</taxon>
        <taxon>Tracheophyta</taxon>
        <taxon>Lycopodiopsida</taxon>
        <taxon>Selaginellales</taxon>
        <taxon>Selaginellaceae</taxon>
        <taxon>Selaginella</taxon>
    </lineage>
</organism>
<dbReference type="EMBL" id="GL377638">
    <property type="protein sequence ID" value="EFJ12614.1"/>
    <property type="molecule type" value="Genomic_DNA"/>
</dbReference>
<comment type="subcellular location">
    <subcellularLocation>
        <location evidence="1">Membrane</location>
    </subcellularLocation>
</comment>
<keyword evidence="10" id="KW-1185">Reference proteome</keyword>
<dbReference type="STRING" id="88036.D8SSP5"/>
<dbReference type="InParanoid" id="D8SSP5"/>
<feature type="transmembrane region" description="Helical" evidence="7">
    <location>
        <begin position="283"/>
        <end position="306"/>
    </location>
</feature>
<feature type="transmembrane region" description="Helical" evidence="7">
    <location>
        <begin position="151"/>
        <end position="168"/>
    </location>
</feature>
<feature type="transmembrane region" description="Helical" evidence="7">
    <location>
        <begin position="326"/>
        <end position="345"/>
    </location>
</feature>
<dbReference type="eggNOG" id="KOG1303">
    <property type="taxonomic scope" value="Eukaryota"/>
</dbReference>
<feature type="transmembrane region" description="Helical" evidence="7">
    <location>
        <begin position="53"/>
        <end position="75"/>
    </location>
</feature>
<reference evidence="9 10" key="1">
    <citation type="journal article" date="2011" name="Science">
        <title>The Selaginella genome identifies genetic changes associated with the evolution of vascular plants.</title>
        <authorList>
            <person name="Banks J.A."/>
            <person name="Nishiyama T."/>
            <person name="Hasebe M."/>
            <person name="Bowman J.L."/>
            <person name="Gribskov M."/>
            <person name="dePamphilis C."/>
            <person name="Albert V.A."/>
            <person name="Aono N."/>
            <person name="Aoyama T."/>
            <person name="Ambrose B.A."/>
            <person name="Ashton N.W."/>
            <person name="Axtell M.J."/>
            <person name="Barker E."/>
            <person name="Barker M.S."/>
            <person name="Bennetzen J.L."/>
            <person name="Bonawitz N.D."/>
            <person name="Chapple C."/>
            <person name="Cheng C."/>
            <person name="Correa L.G."/>
            <person name="Dacre M."/>
            <person name="DeBarry J."/>
            <person name="Dreyer I."/>
            <person name="Elias M."/>
            <person name="Engstrom E.M."/>
            <person name="Estelle M."/>
            <person name="Feng L."/>
            <person name="Finet C."/>
            <person name="Floyd S.K."/>
            <person name="Frommer W.B."/>
            <person name="Fujita T."/>
            <person name="Gramzow L."/>
            <person name="Gutensohn M."/>
            <person name="Harholt J."/>
            <person name="Hattori M."/>
            <person name="Heyl A."/>
            <person name="Hirai T."/>
            <person name="Hiwatashi Y."/>
            <person name="Ishikawa M."/>
            <person name="Iwata M."/>
            <person name="Karol K.G."/>
            <person name="Koehler B."/>
            <person name="Kolukisaoglu U."/>
            <person name="Kubo M."/>
            <person name="Kurata T."/>
            <person name="Lalonde S."/>
            <person name="Li K."/>
            <person name="Li Y."/>
            <person name="Litt A."/>
            <person name="Lyons E."/>
            <person name="Manning G."/>
            <person name="Maruyama T."/>
            <person name="Michael T.P."/>
            <person name="Mikami K."/>
            <person name="Miyazaki S."/>
            <person name="Morinaga S."/>
            <person name="Murata T."/>
            <person name="Mueller-Roeber B."/>
            <person name="Nelson D.R."/>
            <person name="Obara M."/>
            <person name="Oguri Y."/>
            <person name="Olmstead R.G."/>
            <person name="Onodera N."/>
            <person name="Petersen B.L."/>
            <person name="Pils B."/>
            <person name="Prigge M."/>
            <person name="Rensing S.A."/>
            <person name="Riano-Pachon D.M."/>
            <person name="Roberts A.W."/>
            <person name="Sato Y."/>
            <person name="Scheller H.V."/>
            <person name="Schulz B."/>
            <person name="Schulz C."/>
            <person name="Shakirov E.V."/>
            <person name="Shibagaki N."/>
            <person name="Shinohara N."/>
            <person name="Shippen D.E."/>
            <person name="Soerensen I."/>
            <person name="Sotooka R."/>
            <person name="Sugimoto N."/>
            <person name="Sugita M."/>
            <person name="Sumikawa N."/>
            <person name="Tanurdzic M."/>
            <person name="Theissen G."/>
            <person name="Ulvskov P."/>
            <person name="Wakazuki S."/>
            <person name="Weng J.K."/>
            <person name="Willats W.W."/>
            <person name="Wipf D."/>
            <person name="Wolf P.G."/>
            <person name="Yang L."/>
            <person name="Zimmer A.D."/>
            <person name="Zhu Q."/>
            <person name="Mitros T."/>
            <person name="Hellsten U."/>
            <person name="Loque D."/>
            <person name="Otillar R."/>
            <person name="Salamov A."/>
            <person name="Schmutz J."/>
            <person name="Shapiro H."/>
            <person name="Lindquist E."/>
            <person name="Lucas S."/>
            <person name="Rokhsar D."/>
            <person name="Grigoriev I.V."/>
        </authorList>
    </citation>
    <scope>NUCLEOTIDE SEQUENCE [LARGE SCALE GENOMIC DNA]</scope>
</reference>
<keyword evidence="5 7" id="KW-1133">Transmembrane helix</keyword>
<evidence type="ECO:0000259" key="8">
    <source>
        <dbReference type="Pfam" id="PF01490"/>
    </source>
</evidence>
<gene>
    <name evidence="9" type="ORF">SELMODRAFT_123993</name>
</gene>
<dbReference type="PANTHER" id="PTHR48017">
    <property type="entry name" value="OS05G0424000 PROTEIN-RELATED"/>
    <property type="match status" value="1"/>
</dbReference>
<keyword evidence="6 7" id="KW-0472">Membrane</keyword>
<feature type="domain" description="Amino acid transporter transmembrane" evidence="8">
    <location>
        <begin position="17"/>
        <end position="387"/>
    </location>
</feature>
<protein>
    <recommendedName>
        <fullName evidence="8">Amino acid transporter transmembrane domain-containing protein</fullName>
    </recommendedName>
</protein>
<evidence type="ECO:0000256" key="1">
    <source>
        <dbReference type="ARBA" id="ARBA00004370"/>
    </source>
</evidence>
<dbReference type="GO" id="GO:0003333">
    <property type="term" value="P:amino acid transmembrane transport"/>
    <property type="evidence" value="ECO:0000318"/>
    <property type="project" value="GO_Central"/>
</dbReference>
<keyword evidence="4" id="KW-0029">Amino-acid transport</keyword>
<feature type="transmembrane region" description="Helical" evidence="7">
    <location>
        <begin position="205"/>
        <end position="225"/>
    </location>
</feature>
<dbReference type="KEGG" id="smo:SELMODRAFT_123993"/>
<feature type="transmembrane region" description="Helical" evidence="7">
    <location>
        <begin position="237"/>
        <end position="256"/>
    </location>
</feature>
<feature type="transmembrane region" description="Helical" evidence="7">
    <location>
        <begin position="351"/>
        <end position="370"/>
    </location>
</feature>
<evidence type="ECO:0000256" key="4">
    <source>
        <dbReference type="ARBA" id="ARBA00022970"/>
    </source>
</evidence>
<feature type="transmembrane region" description="Helical" evidence="7">
    <location>
        <begin position="173"/>
        <end position="193"/>
    </location>
</feature>
<accession>D8SSP5</accession>
<dbReference type="HOGENOM" id="CLU_027994_2_0_1"/>
<evidence type="ECO:0000313" key="10">
    <source>
        <dbReference type="Proteomes" id="UP000001514"/>
    </source>
</evidence>
<keyword evidence="2" id="KW-0813">Transport</keyword>
<name>D8SSP5_SELML</name>
<dbReference type="GO" id="GO:0015171">
    <property type="term" value="F:amino acid transmembrane transporter activity"/>
    <property type="evidence" value="ECO:0000318"/>
    <property type="project" value="GO_Central"/>
</dbReference>
<evidence type="ECO:0000256" key="6">
    <source>
        <dbReference type="ARBA" id="ARBA00023136"/>
    </source>
</evidence>
<evidence type="ECO:0000313" key="9">
    <source>
        <dbReference type="EMBL" id="EFJ12614.1"/>
    </source>
</evidence>
<dbReference type="Gramene" id="EFJ12614">
    <property type="protein sequence ID" value="EFJ12614"/>
    <property type="gene ID" value="SELMODRAFT_123993"/>
</dbReference>
<evidence type="ECO:0000256" key="5">
    <source>
        <dbReference type="ARBA" id="ARBA00022989"/>
    </source>
</evidence>